<accession>A0A194W2T8</accession>
<gene>
    <name evidence="1" type="ORF">VM1G_11709</name>
</gene>
<organism evidence="1 2">
    <name type="scientific">Cytospora mali</name>
    <name type="common">Apple Valsa canker fungus</name>
    <name type="synonym">Valsa mali</name>
    <dbReference type="NCBI Taxonomy" id="578113"/>
    <lineage>
        <taxon>Eukaryota</taxon>
        <taxon>Fungi</taxon>
        <taxon>Dikarya</taxon>
        <taxon>Ascomycota</taxon>
        <taxon>Pezizomycotina</taxon>
        <taxon>Sordariomycetes</taxon>
        <taxon>Sordariomycetidae</taxon>
        <taxon>Diaporthales</taxon>
        <taxon>Cytosporaceae</taxon>
        <taxon>Cytospora</taxon>
    </lineage>
</organism>
<proteinExistence type="predicted"/>
<dbReference type="EMBL" id="CM003103">
    <property type="protein sequence ID" value="KUI70398.1"/>
    <property type="molecule type" value="Genomic_DNA"/>
</dbReference>
<dbReference type="Proteomes" id="UP000078559">
    <property type="component" value="Chromosome 6"/>
</dbReference>
<name>A0A194W2T8_CYTMA</name>
<protein>
    <submittedName>
        <fullName evidence="1">Uncharacterized protein</fullName>
    </submittedName>
</protein>
<reference evidence="1" key="1">
    <citation type="submission" date="2014-12" db="EMBL/GenBank/DDBJ databases">
        <title>Genome Sequence of Valsa Canker Pathogens Uncovers a Specific Adaption of Colonization on Woody Bark.</title>
        <authorList>
            <person name="Yin Z."/>
            <person name="Liu H."/>
            <person name="Gao X."/>
            <person name="Li Z."/>
            <person name="Song N."/>
            <person name="Ke X."/>
            <person name="Dai Q."/>
            <person name="Wu Y."/>
            <person name="Sun Y."/>
            <person name="Xu J.-R."/>
            <person name="Kang Z.K."/>
            <person name="Wang L."/>
            <person name="Huang L."/>
        </authorList>
    </citation>
    <scope>NUCLEOTIDE SEQUENCE [LARGE SCALE GENOMIC DNA]</scope>
    <source>
        <strain evidence="1">03-8</strain>
    </source>
</reference>
<sequence length="107" mass="11708">MRAEKAMPALLPRTQALWSDSWPGFDQSENVAVFHMSYPVMNSYMLPEPPLPIADVPSLAGIIGNEASEMPNIGSLAGCNLYVKEAFGRTCRRGPPSLPQPLTLMYV</sequence>
<dbReference type="AlphaFoldDB" id="A0A194W2T8"/>
<evidence type="ECO:0000313" key="2">
    <source>
        <dbReference type="Proteomes" id="UP000078559"/>
    </source>
</evidence>
<evidence type="ECO:0000313" key="1">
    <source>
        <dbReference type="EMBL" id="KUI70398.1"/>
    </source>
</evidence>
<keyword evidence="2" id="KW-1185">Reference proteome</keyword>